<dbReference type="EMBL" id="QPJY01000005">
    <property type="protein sequence ID" value="RCX30229.1"/>
    <property type="molecule type" value="Genomic_DNA"/>
</dbReference>
<keyword evidence="1" id="KW-0067">ATP-binding</keyword>
<keyword evidence="1" id="KW-0547">Nucleotide-binding</keyword>
<gene>
    <name evidence="3" type="ORF">DFQ59_10561</name>
</gene>
<keyword evidence="4" id="KW-1185">Reference proteome</keyword>
<dbReference type="Pfam" id="PF18301">
    <property type="entry name" value="preATP-grasp_3"/>
    <property type="match status" value="1"/>
</dbReference>
<organism evidence="3 4">
    <name type="scientific">Thioalbus denitrificans</name>
    <dbReference type="NCBI Taxonomy" id="547122"/>
    <lineage>
        <taxon>Bacteria</taxon>
        <taxon>Pseudomonadati</taxon>
        <taxon>Pseudomonadota</taxon>
        <taxon>Gammaproteobacteria</taxon>
        <taxon>Chromatiales</taxon>
        <taxon>Ectothiorhodospiraceae</taxon>
        <taxon>Thioalbus</taxon>
    </lineage>
</organism>
<dbReference type="InterPro" id="IPR024710">
    <property type="entry name" value="MfnD"/>
</dbReference>
<evidence type="ECO:0000259" key="2">
    <source>
        <dbReference type="PROSITE" id="PS50975"/>
    </source>
</evidence>
<dbReference type="PIRSF" id="PIRSF016766">
    <property type="entry name" value="UCP016766_ATPgrasp"/>
    <property type="match status" value="1"/>
</dbReference>
<dbReference type="Gene3D" id="2.30.36.100">
    <property type="match status" value="1"/>
</dbReference>
<dbReference type="PROSITE" id="PS50975">
    <property type="entry name" value="ATP_GRASP"/>
    <property type="match status" value="1"/>
</dbReference>
<feature type="domain" description="ATP-grasp" evidence="2">
    <location>
        <begin position="141"/>
        <end position="324"/>
    </location>
</feature>
<dbReference type="GO" id="GO:0016874">
    <property type="term" value="F:ligase activity"/>
    <property type="evidence" value="ECO:0007669"/>
    <property type="project" value="UniProtKB-KW"/>
</dbReference>
<comment type="caution">
    <text evidence="3">The sequence shown here is derived from an EMBL/GenBank/DDBJ whole genome shotgun (WGS) entry which is preliminary data.</text>
</comment>
<evidence type="ECO:0000313" key="4">
    <source>
        <dbReference type="Proteomes" id="UP000252707"/>
    </source>
</evidence>
<sequence length="349" mass="35981">MTGTIIKGRLAVRIFVFEYVTGGGMLAEYPPPSLVDEGDLMLRALVEDLAAVPGVELVVTRDARLERPPPLPAEVVSLDGPGDFPAAWARCVGEADAVWPVAPESGGVLERIGRAVQAAGRLLLGCRPEAVGVAASKLATVRSLAARGVPVVPTHSLEGPLPAHDGCWVVKPDDGAGCLGTRIVGGAAALEAWLATLTGSERARLVAQPFVPGTPASLCVLARDGAARLLSVNLQRVALVNEGFALLGCVVNGLEEGGDPVYAALAEAVAAALPGLWGCFGVDLVVTPHGPRVLEVNPRLTTSYAGLHRALGENPAALVLDLLDPGRALPRSARGGTRVDVDLEYPCVA</sequence>
<dbReference type="InterPro" id="IPR011761">
    <property type="entry name" value="ATP-grasp"/>
</dbReference>
<dbReference type="InterPro" id="IPR040803">
    <property type="entry name" value="MfnD_preATP-grasp"/>
</dbReference>
<dbReference type="AlphaFoldDB" id="A0A369C8L0"/>
<dbReference type="InterPro" id="IPR003806">
    <property type="entry name" value="ATP-grasp_PylC-type"/>
</dbReference>
<reference evidence="3 4" key="1">
    <citation type="submission" date="2018-07" db="EMBL/GenBank/DDBJ databases">
        <title>Genomic Encyclopedia of Type Strains, Phase IV (KMG-IV): sequencing the most valuable type-strain genomes for metagenomic binning, comparative biology and taxonomic classification.</title>
        <authorList>
            <person name="Goeker M."/>
        </authorList>
    </citation>
    <scope>NUCLEOTIDE SEQUENCE [LARGE SCALE GENOMIC DNA]</scope>
    <source>
        <strain evidence="3 4">DSM 26407</strain>
    </source>
</reference>
<dbReference type="GO" id="GO:0046872">
    <property type="term" value="F:metal ion binding"/>
    <property type="evidence" value="ECO:0007669"/>
    <property type="project" value="InterPro"/>
</dbReference>
<dbReference type="Gene3D" id="3.30.470.20">
    <property type="entry name" value="ATP-grasp fold, B domain"/>
    <property type="match status" value="1"/>
</dbReference>
<accession>A0A369C8L0</accession>
<dbReference type="Gene3D" id="3.40.50.11770">
    <property type="match status" value="1"/>
</dbReference>
<evidence type="ECO:0000256" key="1">
    <source>
        <dbReference type="PROSITE-ProRule" id="PRU00409"/>
    </source>
</evidence>
<evidence type="ECO:0000313" key="3">
    <source>
        <dbReference type="EMBL" id="RCX30229.1"/>
    </source>
</evidence>
<protein>
    <submittedName>
        <fullName evidence="3">Putative ATP-grasp superfamily ATP-dependent carboligase</fullName>
    </submittedName>
</protein>
<name>A0A369C8L0_9GAMM</name>
<dbReference type="SUPFAM" id="SSF56059">
    <property type="entry name" value="Glutathione synthetase ATP-binding domain-like"/>
    <property type="match status" value="1"/>
</dbReference>
<keyword evidence="3" id="KW-0436">Ligase</keyword>
<dbReference type="RefSeq" id="WP_211314909.1">
    <property type="nucleotide sequence ID" value="NZ_QPJY01000005.1"/>
</dbReference>
<dbReference type="Proteomes" id="UP000252707">
    <property type="component" value="Unassembled WGS sequence"/>
</dbReference>
<proteinExistence type="predicted"/>
<dbReference type="Pfam" id="PF02655">
    <property type="entry name" value="ATP-grasp_3"/>
    <property type="match status" value="1"/>
</dbReference>
<dbReference type="GO" id="GO:0005524">
    <property type="term" value="F:ATP binding"/>
    <property type="evidence" value="ECO:0007669"/>
    <property type="project" value="UniProtKB-UniRule"/>
</dbReference>